<keyword evidence="1" id="KW-0812">Transmembrane</keyword>
<name>A0A1M6KDD0_9FIRM</name>
<keyword evidence="1" id="KW-0472">Membrane</keyword>
<evidence type="ECO:0000313" key="3">
    <source>
        <dbReference type="Proteomes" id="UP000183975"/>
    </source>
</evidence>
<keyword evidence="1" id="KW-1133">Transmembrane helix</keyword>
<dbReference type="RefSeq" id="WP_072848011.1">
    <property type="nucleotide sequence ID" value="NZ_FRAH01000003.1"/>
</dbReference>
<reference evidence="2 3" key="1">
    <citation type="submission" date="2016-11" db="EMBL/GenBank/DDBJ databases">
        <authorList>
            <person name="Jaros S."/>
            <person name="Januszkiewicz K."/>
            <person name="Wedrychowicz H."/>
        </authorList>
    </citation>
    <scope>NUCLEOTIDE SEQUENCE [LARGE SCALE GENOMIC DNA]</scope>
    <source>
        <strain evidence="2 3">DSM 14214</strain>
    </source>
</reference>
<keyword evidence="3" id="KW-1185">Reference proteome</keyword>
<evidence type="ECO:0000313" key="2">
    <source>
        <dbReference type="EMBL" id="SHJ56963.1"/>
    </source>
</evidence>
<evidence type="ECO:0008006" key="4">
    <source>
        <dbReference type="Google" id="ProtNLM"/>
    </source>
</evidence>
<protein>
    <recommendedName>
        <fullName evidence="4">Zinc-ribbon containing domain-containing protein</fullName>
    </recommendedName>
</protein>
<dbReference type="OrthoDB" id="9866708at2"/>
<dbReference type="Proteomes" id="UP000183975">
    <property type="component" value="Unassembled WGS sequence"/>
</dbReference>
<proteinExistence type="predicted"/>
<feature type="transmembrane region" description="Helical" evidence="1">
    <location>
        <begin position="12"/>
        <end position="30"/>
    </location>
</feature>
<dbReference type="EMBL" id="FRAH01000003">
    <property type="protein sequence ID" value="SHJ56963.1"/>
    <property type="molecule type" value="Genomic_DNA"/>
</dbReference>
<accession>A0A1M6KDD0</accession>
<organism evidence="2 3">
    <name type="scientific">Anaerotignum lactatifermentans DSM 14214</name>
    <dbReference type="NCBI Taxonomy" id="1121323"/>
    <lineage>
        <taxon>Bacteria</taxon>
        <taxon>Bacillati</taxon>
        <taxon>Bacillota</taxon>
        <taxon>Clostridia</taxon>
        <taxon>Lachnospirales</taxon>
        <taxon>Anaerotignaceae</taxon>
        <taxon>Anaerotignum</taxon>
    </lineage>
</organism>
<dbReference type="AlphaFoldDB" id="A0A1M6KDD0"/>
<gene>
    <name evidence="2" type="ORF">SAMN02745138_00129</name>
</gene>
<feature type="transmembrane region" description="Helical" evidence="1">
    <location>
        <begin position="36"/>
        <end position="53"/>
    </location>
</feature>
<evidence type="ECO:0000256" key="1">
    <source>
        <dbReference type="SAM" id="Phobius"/>
    </source>
</evidence>
<sequence length="92" mass="10651">MSLDRTRRWMRFCCLIGLFCVIYTIFTGDYSGKSPLMWIGIAFIAAAAFIYFRHGVCCHCGRRLPIHDIYQGKFCPYCRGDLHMNSSSTPKR</sequence>